<reference evidence="3" key="3">
    <citation type="submission" date="2015-06" db="UniProtKB">
        <authorList>
            <consortium name="EnsemblMetazoa"/>
        </authorList>
    </citation>
    <scope>IDENTIFICATION</scope>
</reference>
<dbReference type="SUPFAM" id="SSF56784">
    <property type="entry name" value="HAD-like"/>
    <property type="match status" value="1"/>
</dbReference>
<reference evidence="2 4" key="2">
    <citation type="journal article" date="2013" name="Nature">
        <title>Insights into bilaterian evolution from three spiralian genomes.</title>
        <authorList>
            <person name="Simakov O."/>
            <person name="Marletaz F."/>
            <person name="Cho S.J."/>
            <person name="Edsinger-Gonzales E."/>
            <person name="Havlak P."/>
            <person name="Hellsten U."/>
            <person name="Kuo D.H."/>
            <person name="Larsson T."/>
            <person name="Lv J."/>
            <person name="Arendt D."/>
            <person name="Savage R."/>
            <person name="Osoegawa K."/>
            <person name="de Jong P."/>
            <person name="Grimwood J."/>
            <person name="Chapman J.A."/>
            <person name="Shapiro H."/>
            <person name="Aerts A."/>
            <person name="Otillar R.P."/>
            <person name="Terry A.Y."/>
            <person name="Boore J.L."/>
            <person name="Grigoriev I.V."/>
            <person name="Lindberg D.R."/>
            <person name="Seaver E.C."/>
            <person name="Weisblat D.A."/>
            <person name="Putnam N.H."/>
            <person name="Rokhsar D.S."/>
        </authorList>
    </citation>
    <scope>NUCLEOTIDE SEQUENCE</scope>
    <source>
        <strain evidence="2 4">I ESC-2004</strain>
    </source>
</reference>
<protein>
    <submittedName>
        <fullName evidence="2 3">Uncharacterized protein</fullName>
    </submittedName>
</protein>
<dbReference type="OMA" id="IYVQANT"/>
<feature type="region of interest" description="Disordered" evidence="1">
    <location>
        <begin position="216"/>
        <end position="281"/>
    </location>
</feature>
<dbReference type="OrthoDB" id="10054414at2759"/>
<evidence type="ECO:0000313" key="3">
    <source>
        <dbReference type="EnsemblMetazoa" id="CapteP216461"/>
    </source>
</evidence>
<dbReference type="AlphaFoldDB" id="R7TDV6"/>
<proteinExistence type="predicted"/>
<dbReference type="InterPro" id="IPR023214">
    <property type="entry name" value="HAD_sf"/>
</dbReference>
<evidence type="ECO:0000313" key="2">
    <source>
        <dbReference type="EMBL" id="ELT91933.1"/>
    </source>
</evidence>
<reference evidence="4" key="1">
    <citation type="submission" date="2012-12" db="EMBL/GenBank/DDBJ databases">
        <authorList>
            <person name="Hellsten U."/>
            <person name="Grimwood J."/>
            <person name="Chapman J.A."/>
            <person name="Shapiro H."/>
            <person name="Aerts A."/>
            <person name="Otillar R.P."/>
            <person name="Terry A.Y."/>
            <person name="Boore J.L."/>
            <person name="Simakov O."/>
            <person name="Marletaz F."/>
            <person name="Cho S.-J."/>
            <person name="Edsinger-Gonzales E."/>
            <person name="Havlak P."/>
            <person name="Kuo D.-H."/>
            <person name="Larsson T."/>
            <person name="Lv J."/>
            <person name="Arendt D."/>
            <person name="Savage R."/>
            <person name="Osoegawa K."/>
            <person name="de Jong P."/>
            <person name="Lindberg D.R."/>
            <person name="Seaver E.C."/>
            <person name="Weisblat D.A."/>
            <person name="Putnam N.H."/>
            <person name="Grigoriev I.V."/>
            <person name="Rokhsar D.S."/>
        </authorList>
    </citation>
    <scope>NUCLEOTIDE SEQUENCE</scope>
    <source>
        <strain evidence="4">I ESC-2004</strain>
    </source>
</reference>
<evidence type="ECO:0000313" key="4">
    <source>
        <dbReference type="Proteomes" id="UP000014760"/>
    </source>
</evidence>
<feature type="compositionally biased region" description="Basic and acidic residues" evidence="1">
    <location>
        <begin position="246"/>
        <end position="258"/>
    </location>
</feature>
<keyword evidence="4" id="KW-1185">Reference proteome</keyword>
<dbReference type="EMBL" id="AMQN01000356">
    <property type="status" value="NOT_ANNOTATED_CDS"/>
    <property type="molecule type" value="Genomic_DNA"/>
</dbReference>
<dbReference type="InterPro" id="IPR036412">
    <property type="entry name" value="HAD-like_sf"/>
</dbReference>
<sequence>MGKNSKNRKAAENNQRMAKSLVSSLVSKGVKLLALDFDKTIVSVHTAGCWRQGTSKLTEHVRPCFKALIKHALESPLNICVVTYSMQPELIQDVLKYALPNCNTNEIIIRASSKDWLPPGNADSQVLGKQQHLAWMVTQLFHKKRLIIQPHEIFLIDDDEENVSTAKQFGHLAYLVPEEVTIQHIYEFVQRMGLVRVARSNSFVAAKRKTFASGGRQARSYSGEGYNRVQTQGSSRAAARSASLERTVDDRTWRKEPARCSCEGHQTAPSTSQNEGRGSTKLFKYKVRT</sequence>
<organism evidence="2">
    <name type="scientific">Capitella teleta</name>
    <name type="common">Polychaete worm</name>
    <dbReference type="NCBI Taxonomy" id="283909"/>
    <lineage>
        <taxon>Eukaryota</taxon>
        <taxon>Metazoa</taxon>
        <taxon>Spiralia</taxon>
        <taxon>Lophotrochozoa</taxon>
        <taxon>Annelida</taxon>
        <taxon>Polychaeta</taxon>
        <taxon>Sedentaria</taxon>
        <taxon>Scolecida</taxon>
        <taxon>Capitellidae</taxon>
        <taxon>Capitella</taxon>
    </lineage>
</organism>
<feature type="compositionally biased region" description="Polar residues" evidence="1">
    <location>
        <begin position="267"/>
        <end position="277"/>
    </location>
</feature>
<name>R7TDV6_CAPTE</name>
<accession>R7TDV6</accession>
<evidence type="ECO:0000256" key="1">
    <source>
        <dbReference type="SAM" id="MobiDB-lite"/>
    </source>
</evidence>
<gene>
    <name evidence="2" type="ORF">CAPTEDRAFT_216461</name>
</gene>
<dbReference type="Proteomes" id="UP000014760">
    <property type="component" value="Unassembled WGS sequence"/>
</dbReference>
<dbReference type="Gene3D" id="3.40.50.1000">
    <property type="entry name" value="HAD superfamily/HAD-like"/>
    <property type="match status" value="1"/>
</dbReference>
<dbReference type="EnsemblMetazoa" id="CapteT216461">
    <property type="protein sequence ID" value="CapteP216461"/>
    <property type="gene ID" value="CapteG216461"/>
</dbReference>
<dbReference type="HOGENOM" id="CLU_963930_0_0_1"/>
<dbReference type="EMBL" id="KB310317">
    <property type="protein sequence ID" value="ELT91933.1"/>
    <property type="molecule type" value="Genomic_DNA"/>
</dbReference>